<name>A0AAD9UU35_ACRCE</name>
<keyword evidence="3" id="KW-1185">Reference proteome</keyword>
<dbReference type="InterPro" id="IPR020422">
    <property type="entry name" value="TYR_PHOSPHATASE_DUAL_dom"/>
</dbReference>
<dbReference type="GO" id="GO:0008579">
    <property type="term" value="F:JUN kinase phosphatase activity"/>
    <property type="evidence" value="ECO:0007669"/>
    <property type="project" value="TreeGrafter"/>
</dbReference>
<dbReference type="Proteomes" id="UP001249851">
    <property type="component" value="Unassembled WGS sequence"/>
</dbReference>
<dbReference type="SMART" id="SM00195">
    <property type="entry name" value="DSPc"/>
    <property type="match status" value="1"/>
</dbReference>
<sequence>MRQRKAWLKMSLFQDLESFSREKLKSVQTTVTTAEGKKFVERKDDDGNFVAADSGERCLGFCEDYKPDDKIYKVQGELYISSQTGAENFEELKKHNITHILNEFKYNTVEILDLPDTNISGHFAAFNAGVSRSATVILGYLMHTERLTLEESMKILKEARPCVKPNEGFLRQLQDYQRQLGL</sequence>
<dbReference type="AlphaFoldDB" id="A0AAD9UU35"/>
<evidence type="ECO:0000313" key="2">
    <source>
        <dbReference type="EMBL" id="KAK2549978.1"/>
    </source>
</evidence>
<dbReference type="InterPro" id="IPR029021">
    <property type="entry name" value="Prot-tyrosine_phosphatase-like"/>
</dbReference>
<reference evidence="2" key="2">
    <citation type="journal article" date="2023" name="Science">
        <title>Genomic signatures of disease resistance in endangered staghorn corals.</title>
        <authorList>
            <person name="Vollmer S.V."/>
            <person name="Selwyn J.D."/>
            <person name="Despard B.A."/>
            <person name="Roesel C.L."/>
        </authorList>
    </citation>
    <scope>NUCLEOTIDE SEQUENCE</scope>
    <source>
        <strain evidence="2">K2</strain>
    </source>
</reference>
<dbReference type="SUPFAM" id="SSF52799">
    <property type="entry name" value="(Phosphotyrosine protein) phosphatases II"/>
    <property type="match status" value="1"/>
</dbReference>
<evidence type="ECO:0000259" key="1">
    <source>
        <dbReference type="SMART" id="SM00195"/>
    </source>
</evidence>
<dbReference type="PANTHER" id="PTHR46377">
    <property type="entry name" value="DUAL SPECIFICITY PROTEIN PHOSPHATASE 19"/>
    <property type="match status" value="1"/>
</dbReference>
<comment type="caution">
    <text evidence="2">The sequence shown here is derived from an EMBL/GenBank/DDBJ whole genome shotgun (WGS) entry which is preliminary data.</text>
</comment>
<dbReference type="Pfam" id="PF00782">
    <property type="entry name" value="DSPc"/>
    <property type="match status" value="1"/>
</dbReference>
<feature type="domain" description="Tyrosine-protein phosphatase" evidence="1">
    <location>
        <begin position="70"/>
        <end position="179"/>
    </location>
</feature>
<proteinExistence type="predicted"/>
<dbReference type="GO" id="GO:0005737">
    <property type="term" value="C:cytoplasm"/>
    <property type="evidence" value="ECO:0007669"/>
    <property type="project" value="TreeGrafter"/>
</dbReference>
<gene>
    <name evidence="2" type="ORF">P5673_029431</name>
</gene>
<accession>A0AAD9UU35</accession>
<organism evidence="2 3">
    <name type="scientific">Acropora cervicornis</name>
    <name type="common">Staghorn coral</name>
    <dbReference type="NCBI Taxonomy" id="6130"/>
    <lineage>
        <taxon>Eukaryota</taxon>
        <taxon>Metazoa</taxon>
        <taxon>Cnidaria</taxon>
        <taxon>Anthozoa</taxon>
        <taxon>Hexacorallia</taxon>
        <taxon>Scleractinia</taxon>
        <taxon>Astrocoeniina</taxon>
        <taxon>Acroporidae</taxon>
        <taxon>Acropora</taxon>
    </lineage>
</organism>
<dbReference type="Gene3D" id="3.90.190.10">
    <property type="entry name" value="Protein tyrosine phosphatase superfamily"/>
    <property type="match status" value="2"/>
</dbReference>
<protein>
    <submittedName>
        <fullName evidence="2">Dual specificity protein phosphatase 19</fullName>
    </submittedName>
</protein>
<evidence type="ECO:0000313" key="3">
    <source>
        <dbReference type="Proteomes" id="UP001249851"/>
    </source>
</evidence>
<dbReference type="PANTHER" id="PTHR46377:SF1">
    <property type="entry name" value="DUAL SPECIFICITY PROTEIN PHOSPHATASE 19"/>
    <property type="match status" value="1"/>
</dbReference>
<reference evidence="2" key="1">
    <citation type="journal article" date="2023" name="G3 (Bethesda)">
        <title>Whole genome assembly and annotation of the endangered Caribbean coral Acropora cervicornis.</title>
        <authorList>
            <person name="Selwyn J.D."/>
            <person name="Vollmer S.V."/>
        </authorList>
    </citation>
    <scope>NUCLEOTIDE SEQUENCE</scope>
    <source>
        <strain evidence="2">K2</strain>
    </source>
</reference>
<dbReference type="InterPro" id="IPR000340">
    <property type="entry name" value="Dual-sp_phosphatase_cat-dom"/>
</dbReference>
<dbReference type="EMBL" id="JARQWQ010000117">
    <property type="protein sequence ID" value="KAK2549978.1"/>
    <property type="molecule type" value="Genomic_DNA"/>
</dbReference>